<feature type="compositionally biased region" description="Basic and acidic residues" evidence="1">
    <location>
        <begin position="27"/>
        <end position="42"/>
    </location>
</feature>
<name>A0A5P1FF39_ASPOF</name>
<organism evidence="2 3">
    <name type="scientific">Asparagus officinalis</name>
    <name type="common">Garden asparagus</name>
    <dbReference type="NCBI Taxonomy" id="4686"/>
    <lineage>
        <taxon>Eukaryota</taxon>
        <taxon>Viridiplantae</taxon>
        <taxon>Streptophyta</taxon>
        <taxon>Embryophyta</taxon>
        <taxon>Tracheophyta</taxon>
        <taxon>Spermatophyta</taxon>
        <taxon>Magnoliopsida</taxon>
        <taxon>Liliopsida</taxon>
        <taxon>Asparagales</taxon>
        <taxon>Asparagaceae</taxon>
        <taxon>Asparagoideae</taxon>
        <taxon>Asparagus</taxon>
    </lineage>
</organism>
<feature type="region of interest" description="Disordered" evidence="1">
    <location>
        <begin position="56"/>
        <end position="83"/>
    </location>
</feature>
<dbReference type="Proteomes" id="UP000243459">
    <property type="component" value="Chromosome 3"/>
</dbReference>
<accession>A0A5P1FF39</accession>
<dbReference type="AlphaFoldDB" id="A0A5P1FF39"/>
<dbReference type="Gramene" id="ONK75479">
    <property type="protein sequence ID" value="ONK75479"/>
    <property type="gene ID" value="A4U43_C03F17290"/>
</dbReference>
<feature type="compositionally biased region" description="Polar residues" evidence="1">
    <location>
        <begin position="1"/>
        <end position="10"/>
    </location>
</feature>
<proteinExistence type="predicted"/>
<sequence length="115" mass="12777">METTEAPDSSQVDDRCQEAGAALRRPPAKEEGPGHRRQEAVNRRRRVRIDPLLEALRGRGGGNVGGKGWAQRARRGDRRGERKEMGNHFFGGVFIFPIGGTVVDYNSNVLFFKTA</sequence>
<evidence type="ECO:0000313" key="3">
    <source>
        <dbReference type="Proteomes" id="UP000243459"/>
    </source>
</evidence>
<keyword evidence="3" id="KW-1185">Reference proteome</keyword>
<feature type="region of interest" description="Disordered" evidence="1">
    <location>
        <begin position="1"/>
        <end position="44"/>
    </location>
</feature>
<evidence type="ECO:0000313" key="2">
    <source>
        <dbReference type="EMBL" id="ONK75479.1"/>
    </source>
</evidence>
<feature type="compositionally biased region" description="Gly residues" evidence="1">
    <location>
        <begin position="58"/>
        <end position="68"/>
    </location>
</feature>
<evidence type="ECO:0000256" key="1">
    <source>
        <dbReference type="SAM" id="MobiDB-lite"/>
    </source>
</evidence>
<protein>
    <submittedName>
        <fullName evidence="2">Uncharacterized protein</fullName>
    </submittedName>
</protein>
<gene>
    <name evidence="2" type="ORF">A4U43_C03F17290</name>
</gene>
<dbReference type="EMBL" id="CM007383">
    <property type="protein sequence ID" value="ONK75479.1"/>
    <property type="molecule type" value="Genomic_DNA"/>
</dbReference>
<reference evidence="3" key="1">
    <citation type="journal article" date="2017" name="Nat. Commun.">
        <title>The asparagus genome sheds light on the origin and evolution of a young Y chromosome.</title>
        <authorList>
            <person name="Harkess A."/>
            <person name="Zhou J."/>
            <person name="Xu C."/>
            <person name="Bowers J.E."/>
            <person name="Van der Hulst R."/>
            <person name="Ayyampalayam S."/>
            <person name="Mercati F."/>
            <person name="Riccardi P."/>
            <person name="McKain M.R."/>
            <person name="Kakrana A."/>
            <person name="Tang H."/>
            <person name="Ray J."/>
            <person name="Groenendijk J."/>
            <person name="Arikit S."/>
            <person name="Mathioni S.M."/>
            <person name="Nakano M."/>
            <person name="Shan H."/>
            <person name="Telgmann-Rauber A."/>
            <person name="Kanno A."/>
            <person name="Yue Z."/>
            <person name="Chen H."/>
            <person name="Li W."/>
            <person name="Chen Y."/>
            <person name="Xu X."/>
            <person name="Zhang Y."/>
            <person name="Luo S."/>
            <person name="Chen H."/>
            <person name="Gao J."/>
            <person name="Mao Z."/>
            <person name="Pires J.C."/>
            <person name="Luo M."/>
            <person name="Kudrna D."/>
            <person name="Wing R.A."/>
            <person name="Meyers B.C."/>
            <person name="Yi K."/>
            <person name="Kong H."/>
            <person name="Lavrijsen P."/>
            <person name="Sunseri F."/>
            <person name="Falavigna A."/>
            <person name="Ye Y."/>
            <person name="Leebens-Mack J.H."/>
            <person name="Chen G."/>
        </authorList>
    </citation>
    <scope>NUCLEOTIDE SEQUENCE [LARGE SCALE GENOMIC DNA]</scope>
    <source>
        <strain evidence="3">cv. DH0086</strain>
    </source>
</reference>